<evidence type="ECO:0000256" key="2">
    <source>
        <dbReference type="SAM" id="SignalP"/>
    </source>
</evidence>
<dbReference type="Proteomes" id="UP000231530">
    <property type="component" value="Unassembled WGS sequence"/>
</dbReference>
<dbReference type="PROSITE" id="PS51257">
    <property type="entry name" value="PROKAR_LIPOPROTEIN"/>
    <property type="match status" value="1"/>
</dbReference>
<dbReference type="AlphaFoldDB" id="A0A2H0TYT9"/>
<feature type="region of interest" description="Disordered" evidence="1">
    <location>
        <begin position="149"/>
        <end position="266"/>
    </location>
</feature>
<feature type="chain" id="PRO_5013661837" evidence="2">
    <location>
        <begin position="21"/>
        <end position="266"/>
    </location>
</feature>
<feature type="compositionally biased region" description="Low complexity" evidence="1">
    <location>
        <begin position="217"/>
        <end position="226"/>
    </location>
</feature>
<proteinExistence type="predicted"/>
<feature type="compositionally biased region" description="Low complexity" evidence="1">
    <location>
        <begin position="27"/>
        <end position="43"/>
    </location>
</feature>
<keyword evidence="2" id="KW-0732">Signal</keyword>
<evidence type="ECO:0000313" key="3">
    <source>
        <dbReference type="EMBL" id="PIR76557.1"/>
    </source>
</evidence>
<feature type="signal peptide" evidence="2">
    <location>
        <begin position="1"/>
        <end position="20"/>
    </location>
</feature>
<gene>
    <name evidence="3" type="ORF">COU32_01450</name>
</gene>
<reference evidence="4" key="1">
    <citation type="submission" date="2017-09" db="EMBL/GenBank/DDBJ databases">
        <title>Depth-based differentiation of microbial function through sediment-hosted aquifers and enrichment of novel symbionts in the deep terrestrial subsurface.</title>
        <authorList>
            <person name="Probst A.J."/>
            <person name="Ladd B."/>
            <person name="Jarett J.K."/>
            <person name="Geller-Mcgrath D.E."/>
            <person name="Sieber C.M.K."/>
            <person name="Emerson J.B."/>
            <person name="Anantharaman K."/>
            <person name="Thomas B.C."/>
            <person name="Malmstrom R."/>
            <person name="Stieglmeier M."/>
            <person name="Klingl A."/>
            <person name="Woyke T."/>
            <person name="Ryan C.M."/>
            <person name="Banfield J.F."/>
        </authorList>
    </citation>
    <scope>NUCLEOTIDE SEQUENCE [LARGE SCALE GENOMIC DNA]</scope>
</reference>
<comment type="caution">
    <text evidence="3">The sequence shown here is derived from an EMBL/GenBank/DDBJ whole genome shotgun (WGS) entry which is preliminary data.</text>
</comment>
<name>A0A2H0TYT9_9BACT</name>
<evidence type="ECO:0000256" key="1">
    <source>
        <dbReference type="SAM" id="MobiDB-lite"/>
    </source>
</evidence>
<protein>
    <submittedName>
        <fullName evidence="3">Uncharacterized protein</fullName>
    </submittedName>
</protein>
<accession>A0A2H0TYT9</accession>
<evidence type="ECO:0000313" key="4">
    <source>
        <dbReference type="Proteomes" id="UP000231530"/>
    </source>
</evidence>
<feature type="compositionally biased region" description="Polar residues" evidence="1">
    <location>
        <begin position="150"/>
        <end position="163"/>
    </location>
</feature>
<feature type="compositionally biased region" description="Basic and acidic residues" evidence="1">
    <location>
        <begin position="180"/>
        <end position="199"/>
    </location>
</feature>
<feature type="region of interest" description="Disordered" evidence="1">
    <location>
        <begin position="26"/>
        <end position="45"/>
    </location>
</feature>
<feature type="compositionally biased region" description="Low complexity" evidence="1">
    <location>
        <begin position="234"/>
        <end position="266"/>
    </location>
</feature>
<dbReference type="EMBL" id="PFBY01000019">
    <property type="protein sequence ID" value="PIR76557.1"/>
    <property type="molecule type" value="Genomic_DNA"/>
</dbReference>
<organism evidence="3 4">
    <name type="scientific">Candidatus Magasanikbacteria bacterium CG10_big_fil_rev_8_21_14_0_10_42_10</name>
    <dbReference type="NCBI Taxonomy" id="1974649"/>
    <lineage>
        <taxon>Bacteria</taxon>
        <taxon>Candidatus Magasanikiibacteriota</taxon>
    </lineage>
</organism>
<sequence length="266" mass="29001">MKRIASFGGSLAILFLLVGAGCDNTSPTNNQDVNTTTDTVPTTEQSGTLDTVQENSFALQASAVGNNQVAFEWTLESSMAEPKQFILLRDSEKKPEMDGKTFWFRQDGSHRSATWVDVPSGIQSFRICTSEDGTTCLIYSDSVSVDVLSGNVSNPTTEKTNNTLKEDTKPADTMNNDNAMDTKDESSTTTDDNKTKEDTTSTENTTSTDDTMKMEETTTTEQMSTSTDEHMTTEKTTTSTETMTTTTEEETTTNPTTEETSTSTNS</sequence>